<evidence type="ECO:0000313" key="10">
    <source>
        <dbReference type="Proteomes" id="UP000014216"/>
    </source>
</evidence>
<protein>
    <submittedName>
        <fullName evidence="9">Putative transporter of auxin efflux carrier family</fullName>
    </submittedName>
</protein>
<keyword evidence="6 8" id="KW-1133">Transmembrane helix</keyword>
<dbReference type="AlphaFoldDB" id="S0G6U4"/>
<feature type="transmembrane region" description="Helical" evidence="8">
    <location>
        <begin position="168"/>
        <end position="192"/>
    </location>
</feature>
<feature type="transmembrane region" description="Helical" evidence="8">
    <location>
        <begin position="6"/>
        <end position="25"/>
    </location>
</feature>
<sequence length="307" mass="32529">MPILNTVLPIFSVIFLGWLARRKGYVPPQFIGPANRLVFYFAIPAMVFAAIAKGSLRTDFNPVLLGGTLAAVILCFGLTWGAGVVAKIPRRRFGTFVQSAFHGNLGYIGLAVAFYYLGQEGFVSASLLIGFIMILQNLLSVIILQCYSDKNPSRKGTRAGAVLFKIMGNPVIISAVAGICFSLTGLALPMVIARTLEIISGMALPLALLLIGATLNFDLMKAQLKPVLPATGIKLVILPGIGAVCYSLGGLSPEAYVPGLILLASPSATISYVMAVEMNGDADFAVTAISLSTLVSALTFSLWLHFI</sequence>
<gene>
    <name evidence="9" type="ORF">Dpo_3c04560</name>
</gene>
<dbReference type="InterPro" id="IPR004776">
    <property type="entry name" value="Mem_transp_PIN-like"/>
</dbReference>
<evidence type="ECO:0000256" key="2">
    <source>
        <dbReference type="ARBA" id="ARBA00010145"/>
    </source>
</evidence>
<feature type="transmembrane region" description="Helical" evidence="8">
    <location>
        <begin position="37"/>
        <end position="56"/>
    </location>
</feature>
<dbReference type="GO" id="GO:0005886">
    <property type="term" value="C:plasma membrane"/>
    <property type="evidence" value="ECO:0007669"/>
    <property type="project" value="UniProtKB-SubCell"/>
</dbReference>
<keyword evidence="3" id="KW-0813">Transport</keyword>
<feature type="transmembrane region" description="Helical" evidence="8">
    <location>
        <begin position="198"/>
        <end position="215"/>
    </location>
</feature>
<keyword evidence="10" id="KW-1185">Reference proteome</keyword>
<feature type="transmembrane region" description="Helical" evidence="8">
    <location>
        <begin position="62"/>
        <end position="86"/>
    </location>
</feature>
<feature type="transmembrane region" description="Helical" evidence="8">
    <location>
        <begin position="93"/>
        <end position="116"/>
    </location>
</feature>
<feature type="transmembrane region" description="Helical" evidence="8">
    <location>
        <begin position="284"/>
        <end position="306"/>
    </location>
</feature>
<dbReference type="InterPro" id="IPR038770">
    <property type="entry name" value="Na+/solute_symporter_sf"/>
</dbReference>
<dbReference type="Gene3D" id="1.20.1530.20">
    <property type="match status" value="2"/>
</dbReference>
<feature type="transmembrane region" description="Helical" evidence="8">
    <location>
        <begin position="227"/>
        <end position="249"/>
    </location>
</feature>
<evidence type="ECO:0000256" key="1">
    <source>
        <dbReference type="ARBA" id="ARBA00004651"/>
    </source>
</evidence>
<feature type="transmembrane region" description="Helical" evidence="8">
    <location>
        <begin position="122"/>
        <end position="147"/>
    </location>
</feature>
<dbReference type="Pfam" id="PF03547">
    <property type="entry name" value="Mem_trans"/>
    <property type="match status" value="1"/>
</dbReference>
<reference evidence="9 10" key="1">
    <citation type="journal article" date="2013" name="Genome Announc.">
        <title>Draft Genome Sequence of Desulfotignum phosphitoxidans DSM 13687 Strain FiPS-3.</title>
        <authorList>
            <person name="Poehlein A."/>
            <person name="Daniel R."/>
            <person name="Simeonova D.D."/>
        </authorList>
    </citation>
    <scope>NUCLEOTIDE SEQUENCE [LARGE SCALE GENOMIC DNA]</scope>
    <source>
        <strain evidence="9 10">DSM 13687</strain>
    </source>
</reference>
<dbReference type="Proteomes" id="UP000014216">
    <property type="component" value="Unassembled WGS sequence"/>
</dbReference>
<evidence type="ECO:0000256" key="7">
    <source>
        <dbReference type="ARBA" id="ARBA00023136"/>
    </source>
</evidence>
<keyword evidence="5 8" id="KW-0812">Transmembrane</keyword>
<name>S0G6U4_9BACT</name>
<comment type="similarity">
    <text evidence="2">Belongs to the auxin efflux carrier (TC 2.A.69) family.</text>
</comment>
<keyword evidence="4" id="KW-1003">Cell membrane</keyword>
<dbReference type="RefSeq" id="WP_006965682.1">
    <property type="nucleotide sequence ID" value="NZ_APJX01000003.1"/>
</dbReference>
<evidence type="ECO:0000313" key="9">
    <source>
        <dbReference type="EMBL" id="EMS80311.1"/>
    </source>
</evidence>
<dbReference type="PANTHER" id="PTHR36838:SF4">
    <property type="entry name" value="AUXIN EFFLUX CARRIER FAMILY PROTEIN"/>
    <property type="match status" value="1"/>
</dbReference>
<evidence type="ECO:0000256" key="8">
    <source>
        <dbReference type="SAM" id="Phobius"/>
    </source>
</evidence>
<dbReference type="OrthoDB" id="9805563at2"/>
<dbReference type="PANTHER" id="PTHR36838">
    <property type="entry name" value="AUXIN EFFLUX CARRIER FAMILY PROTEIN"/>
    <property type="match status" value="1"/>
</dbReference>
<evidence type="ECO:0000256" key="5">
    <source>
        <dbReference type="ARBA" id="ARBA00022692"/>
    </source>
</evidence>
<comment type="subcellular location">
    <subcellularLocation>
        <location evidence="1">Cell membrane</location>
        <topology evidence="1">Multi-pass membrane protein</topology>
    </subcellularLocation>
</comment>
<organism evidence="9 10">
    <name type="scientific">Desulfotignum phosphitoxidans DSM 13687</name>
    <dbReference type="NCBI Taxonomy" id="1286635"/>
    <lineage>
        <taxon>Bacteria</taxon>
        <taxon>Pseudomonadati</taxon>
        <taxon>Thermodesulfobacteriota</taxon>
        <taxon>Desulfobacteria</taxon>
        <taxon>Desulfobacterales</taxon>
        <taxon>Desulfobacteraceae</taxon>
        <taxon>Desulfotignum</taxon>
    </lineage>
</organism>
<dbReference type="GO" id="GO:0055085">
    <property type="term" value="P:transmembrane transport"/>
    <property type="evidence" value="ECO:0007669"/>
    <property type="project" value="InterPro"/>
</dbReference>
<accession>S0G6U4</accession>
<keyword evidence="7 8" id="KW-0472">Membrane</keyword>
<dbReference type="EMBL" id="APJX01000003">
    <property type="protein sequence ID" value="EMS80311.1"/>
    <property type="molecule type" value="Genomic_DNA"/>
</dbReference>
<evidence type="ECO:0000256" key="4">
    <source>
        <dbReference type="ARBA" id="ARBA00022475"/>
    </source>
</evidence>
<proteinExistence type="inferred from homology"/>
<comment type="caution">
    <text evidence="9">The sequence shown here is derived from an EMBL/GenBank/DDBJ whole genome shotgun (WGS) entry which is preliminary data.</text>
</comment>
<feature type="transmembrane region" description="Helical" evidence="8">
    <location>
        <begin position="255"/>
        <end position="275"/>
    </location>
</feature>
<evidence type="ECO:0000256" key="6">
    <source>
        <dbReference type="ARBA" id="ARBA00022989"/>
    </source>
</evidence>
<evidence type="ECO:0000256" key="3">
    <source>
        <dbReference type="ARBA" id="ARBA00022448"/>
    </source>
</evidence>